<keyword evidence="2" id="KW-1185">Reference proteome</keyword>
<sequence>MPNTNMEGIMKYIPETNKDLIKHDITQLGANFIKWSSLNWMIRIYGYNSAPYEMVKGSLIATWVVINAMSKGVTESIRVSYTGSWKEILSTLGYPDFNEDKLQKKWKEYIELFTDKTKSNESIKKKRRMPFLDAKDKTWTENWMKMIETMSSHDFHELNSVNIRIYFEAEEGKIIDYIIGNKYKYSLICHQEIKRIIGQWYMLSPEMAIENSCGMPHPIAPCYVCVRNINHANKLNRDAASIKGKNGIMKYIKNNADIMANEIYLKQEDQGESLPVVELLHKEEFLNEGPGEKLEVAFERSSTATIQMGRTQGGSNCYSIILPSSCPPLLSLCYSLREEIIGRDLPTLMSVSEISEYNRIRESGENEKCWELLERFAISYVGKRIPEAQRVTHHQLDVEDQLTEDLINRIIKCKTWDQLTDKIHKLINDATSHTNDLESLIAKNSRGVQYPSAHSGLNQPQTTLDLPFLEGPSTSQKARQYTQQLECKPKRGGFATEI</sequence>
<dbReference type="GeneID" id="40526502"/>
<organism evidence="1 2">
    <name type="scientific">Drosophila unispina virus 1</name>
    <dbReference type="NCBI Taxonomy" id="1802951"/>
    <lineage>
        <taxon>Viruses</taxon>
        <taxon>Riboviria</taxon>
        <taxon>Orthornavirae</taxon>
        <taxon>Negarnaviricota</taxon>
        <taxon>Haploviricotina</taxon>
        <taxon>Monjiviricetes</taxon>
        <taxon>Mononegavirales</taxon>
        <taxon>Xinmoviridae</taxon>
        <taxon>Drunivirus</taxon>
        <taxon>Drunivirus chambonense</taxon>
    </lineage>
</organism>
<name>A0A140D8N3_9MONO</name>
<dbReference type="KEGG" id="vg:40526502"/>
<evidence type="ECO:0000313" key="2">
    <source>
        <dbReference type="Proteomes" id="UP000270144"/>
    </source>
</evidence>
<reference evidence="1 2" key="1">
    <citation type="journal article" date="2016" name="Virus Evol.">
        <title>The evolution, diversity and host associations of rhabdoviruses.</title>
        <authorList>
            <person name="Longdon B."/>
            <person name="Murray G.G.R."/>
            <person name="Palmer W.J."/>
            <person name="Day J.P."/>
            <person name="Parker D.J."/>
            <person name="Welch J.J."/>
            <person name="Obbard D.J."/>
            <person name="Jiggins F.M."/>
        </authorList>
    </citation>
    <scope>NUCLEOTIDE SEQUENCE [LARGE SCALE GENOMIC DNA]</scope>
</reference>
<dbReference type="EMBL" id="KR822819">
    <property type="protein sequence ID" value="AMK09257.1"/>
    <property type="molecule type" value="Viral_cRNA"/>
</dbReference>
<protein>
    <submittedName>
        <fullName evidence="1">ORF2</fullName>
    </submittedName>
</protein>
<accession>A0A140D8N3</accession>
<evidence type="ECO:0000313" key="1">
    <source>
        <dbReference type="EMBL" id="AMK09257.1"/>
    </source>
</evidence>
<dbReference type="RefSeq" id="YP_009666279.1">
    <property type="nucleotide sequence ID" value="NC_043484.1"/>
</dbReference>
<proteinExistence type="predicted"/>
<dbReference type="Proteomes" id="UP000270144">
    <property type="component" value="Segment"/>
</dbReference>